<evidence type="ECO:0000313" key="2">
    <source>
        <dbReference type="Proteomes" id="UP001457282"/>
    </source>
</evidence>
<gene>
    <name evidence="1" type="ORF">M0R45_009315</name>
</gene>
<dbReference type="EMBL" id="JBEDUW010000002">
    <property type="protein sequence ID" value="KAK9943714.1"/>
    <property type="molecule type" value="Genomic_DNA"/>
</dbReference>
<dbReference type="InterPro" id="IPR029057">
    <property type="entry name" value="PRTase-like"/>
</dbReference>
<evidence type="ECO:0000313" key="1">
    <source>
        <dbReference type="EMBL" id="KAK9943714.1"/>
    </source>
</evidence>
<proteinExistence type="predicted"/>
<comment type="caution">
    <text evidence="1">The sequence shown here is derived from an EMBL/GenBank/DDBJ whole genome shotgun (WGS) entry which is preliminary data.</text>
</comment>
<accession>A0AAW1Y436</accession>
<protein>
    <submittedName>
        <fullName evidence="1">Uncharacterized protein</fullName>
    </submittedName>
</protein>
<dbReference type="Proteomes" id="UP001457282">
    <property type="component" value="Unassembled WGS sequence"/>
</dbReference>
<sequence>MVVFSCGVPLQSMFVGIVGGGTDSSGFADDLWLDEVVHVNGLASCLEAGGSASGLCPDYFVVGYGMDFAELYKNLPYVGNLKPERYKCRSP</sequence>
<name>A0AAW1Y436_RUBAR</name>
<organism evidence="1 2">
    <name type="scientific">Rubus argutus</name>
    <name type="common">Southern blackberry</name>
    <dbReference type="NCBI Taxonomy" id="59490"/>
    <lineage>
        <taxon>Eukaryota</taxon>
        <taxon>Viridiplantae</taxon>
        <taxon>Streptophyta</taxon>
        <taxon>Embryophyta</taxon>
        <taxon>Tracheophyta</taxon>
        <taxon>Spermatophyta</taxon>
        <taxon>Magnoliopsida</taxon>
        <taxon>eudicotyledons</taxon>
        <taxon>Gunneridae</taxon>
        <taxon>Pentapetalae</taxon>
        <taxon>rosids</taxon>
        <taxon>fabids</taxon>
        <taxon>Rosales</taxon>
        <taxon>Rosaceae</taxon>
        <taxon>Rosoideae</taxon>
        <taxon>Rosoideae incertae sedis</taxon>
        <taxon>Rubus</taxon>
    </lineage>
</organism>
<dbReference type="AlphaFoldDB" id="A0AAW1Y436"/>
<dbReference type="Gene3D" id="3.40.50.2020">
    <property type="match status" value="1"/>
</dbReference>
<keyword evidence="2" id="KW-1185">Reference proteome</keyword>
<dbReference type="SUPFAM" id="SSF53271">
    <property type="entry name" value="PRTase-like"/>
    <property type="match status" value="1"/>
</dbReference>
<reference evidence="1 2" key="1">
    <citation type="journal article" date="2023" name="G3 (Bethesda)">
        <title>A chromosome-length genome assembly and annotation of blackberry (Rubus argutus, cv. 'Hillquist').</title>
        <authorList>
            <person name="Bruna T."/>
            <person name="Aryal R."/>
            <person name="Dudchenko O."/>
            <person name="Sargent D.J."/>
            <person name="Mead D."/>
            <person name="Buti M."/>
            <person name="Cavallini A."/>
            <person name="Hytonen T."/>
            <person name="Andres J."/>
            <person name="Pham M."/>
            <person name="Weisz D."/>
            <person name="Mascagni F."/>
            <person name="Usai G."/>
            <person name="Natali L."/>
            <person name="Bassil N."/>
            <person name="Fernandez G.E."/>
            <person name="Lomsadze A."/>
            <person name="Armour M."/>
            <person name="Olukolu B."/>
            <person name="Poorten T."/>
            <person name="Britton C."/>
            <person name="Davik J."/>
            <person name="Ashrafi H."/>
            <person name="Aiden E.L."/>
            <person name="Borodovsky M."/>
            <person name="Worthington M."/>
        </authorList>
    </citation>
    <scope>NUCLEOTIDE SEQUENCE [LARGE SCALE GENOMIC DNA]</scope>
    <source>
        <strain evidence="1">PI 553951</strain>
    </source>
</reference>